<evidence type="ECO:0000313" key="5">
    <source>
        <dbReference type="Proteomes" id="UP000574067"/>
    </source>
</evidence>
<comment type="similarity">
    <text evidence="1">Belongs to the bacterial reverse transcriptase family.</text>
</comment>
<dbReference type="Proteomes" id="UP000574067">
    <property type="component" value="Unassembled WGS sequence"/>
</dbReference>
<evidence type="ECO:0000259" key="3">
    <source>
        <dbReference type="PROSITE" id="PS50878"/>
    </source>
</evidence>
<evidence type="ECO:0000313" key="4">
    <source>
        <dbReference type="EMBL" id="NML19180.1"/>
    </source>
</evidence>
<keyword evidence="4" id="KW-0548">Nucleotidyltransferase</keyword>
<dbReference type="InterPro" id="IPR013597">
    <property type="entry name" value="Mat_intron_G2"/>
</dbReference>
<keyword evidence="4" id="KW-0695">RNA-directed DNA polymerase</keyword>
<dbReference type="InterPro" id="IPR000477">
    <property type="entry name" value="RT_dom"/>
</dbReference>
<dbReference type="EMBL" id="JABBFW010000069">
    <property type="protein sequence ID" value="NML19180.1"/>
    <property type="molecule type" value="Genomic_DNA"/>
</dbReference>
<proteinExistence type="inferred from homology"/>
<dbReference type="EC" id="2.7.7.49" evidence="4"/>
<feature type="domain" description="Reverse transcriptase" evidence="3">
    <location>
        <begin position="105"/>
        <end position="347"/>
    </location>
</feature>
<accession>A0A848FLN0</accession>
<dbReference type="Pfam" id="PF00078">
    <property type="entry name" value="RVT_1"/>
    <property type="match status" value="1"/>
</dbReference>
<evidence type="ECO:0000256" key="2">
    <source>
        <dbReference type="SAM" id="MobiDB-lite"/>
    </source>
</evidence>
<protein>
    <submittedName>
        <fullName evidence="4">Group II intron reverse transcriptase/maturase</fullName>
        <ecNumber evidence="4">2.7.7.49</ecNumber>
    </submittedName>
</protein>
<dbReference type="Pfam" id="PF08388">
    <property type="entry name" value="GIIM"/>
    <property type="match status" value="1"/>
</dbReference>
<dbReference type="InterPro" id="IPR051083">
    <property type="entry name" value="GrpII_Intron_Splice-Mob/Def"/>
</dbReference>
<dbReference type="GO" id="GO:0003964">
    <property type="term" value="F:RNA-directed DNA polymerase activity"/>
    <property type="evidence" value="ECO:0007669"/>
    <property type="project" value="UniProtKB-KW"/>
</dbReference>
<dbReference type="PANTHER" id="PTHR34047:SF8">
    <property type="entry name" value="PROTEIN YKFC"/>
    <property type="match status" value="1"/>
</dbReference>
<evidence type="ECO:0000256" key="1">
    <source>
        <dbReference type="ARBA" id="ARBA00034120"/>
    </source>
</evidence>
<reference evidence="4 5" key="1">
    <citation type="submission" date="2020-04" db="EMBL/GenBank/DDBJ databases">
        <title>Azohydromonas sp. isolated from soil.</title>
        <authorList>
            <person name="Dahal R.H."/>
        </authorList>
    </citation>
    <scope>NUCLEOTIDE SEQUENCE [LARGE SCALE GENOMIC DNA]</scope>
    <source>
        <strain evidence="4 5">G-1-1-14</strain>
    </source>
</reference>
<keyword evidence="4" id="KW-0808">Transferase</keyword>
<organism evidence="4 5">
    <name type="scientific">Azohydromonas caseinilytica</name>
    <dbReference type="NCBI Taxonomy" id="2728836"/>
    <lineage>
        <taxon>Bacteria</taxon>
        <taxon>Pseudomonadati</taxon>
        <taxon>Pseudomonadota</taxon>
        <taxon>Betaproteobacteria</taxon>
        <taxon>Burkholderiales</taxon>
        <taxon>Sphaerotilaceae</taxon>
        <taxon>Azohydromonas</taxon>
    </lineage>
</organism>
<keyword evidence="5" id="KW-1185">Reference proteome</keyword>
<sequence>MKPGNAGGAKAPCSDANAQSGKSPGIGLSLGTPLDSVRTLRSALRAKAKSEAAYRFYSLWDKVCREDVLTEAYRRCRANRGAPGVDRQTFERIEEQGLGAWLQRLRQELRTKQYRCAPLLRVWIPKASGGQRPLGIPTIRDRVAQMAVLLVLEPIFDEDLFPWQYGFREGMDAKMALRRIHYGIAERGAREVVDADLSDYFNTIPHGDLMRCVARRVADGTALAVIRQWLDAPVVERTDDGGEIRTTVARDTNRGTPQGGVISPMLSTLYFRRFMLAWYHGGHARRLQAEVVNYADDFVILCQPGKGEEAMATMRRLMSKLGLTVNEKKTRLVKLPDERFDFLGYTVGRFYGHPGRPYWGTAPSMKSIKRLRKRIHDETTRRWNATTPRERVEELNPILRGWANYFSQGPVKEIYRSIDDYTARRLRIWLRRRSGKQGTGYRQYSDQYLYLKLGLICLLPIQRGRSNAKA</sequence>
<feature type="region of interest" description="Disordered" evidence="2">
    <location>
        <begin position="1"/>
        <end position="28"/>
    </location>
</feature>
<dbReference type="CDD" id="cd01651">
    <property type="entry name" value="RT_G2_intron"/>
    <property type="match status" value="1"/>
</dbReference>
<dbReference type="AlphaFoldDB" id="A0A848FLN0"/>
<dbReference type="PANTHER" id="PTHR34047">
    <property type="entry name" value="NUCLEAR INTRON MATURASE 1, MITOCHONDRIAL-RELATED"/>
    <property type="match status" value="1"/>
</dbReference>
<dbReference type="InterPro" id="IPR043502">
    <property type="entry name" value="DNA/RNA_pol_sf"/>
</dbReference>
<dbReference type="NCBIfam" id="TIGR04416">
    <property type="entry name" value="group_II_RT_mat"/>
    <property type="match status" value="1"/>
</dbReference>
<comment type="caution">
    <text evidence="4">The sequence shown here is derived from an EMBL/GenBank/DDBJ whole genome shotgun (WGS) entry which is preliminary data.</text>
</comment>
<name>A0A848FLN0_9BURK</name>
<gene>
    <name evidence="4" type="primary">ltrA</name>
    <name evidence="4" type="ORF">HHL10_29870</name>
</gene>
<dbReference type="PROSITE" id="PS50878">
    <property type="entry name" value="RT_POL"/>
    <property type="match status" value="1"/>
</dbReference>
<dbReference type="SUPFAM" id="SSF56672">
    <property type="entry name" value="DNA/RNA polymerases"/>
    <property type="match status" value="1"/>
</dbReference>
<dbReference type="InterPro" id="IPR030931">
    <property type="entry name" value="Group_II_RT_mat"/>
</dbReference>